<keyword evidence="4" id="KW-0863">Zinc-finger</keyword>
<feature type="transmembrane region" description="Helical" evidence="9">
    <location>
        <begin position="197"/>
        <end position="214"/>
    </location>
</feature>
<sequence length="304" mass="32611">MAECDQCGRYENLPYQCRRCGQTFCAEHRLPENHSCPGLNEWNDPSGVFDSGFDDSVNKEGRAKGAVKRVTGTGGFFGYFRGNMTYLFLGLMWITFLLQYLVFPQLLGVGRNTELWASLFVLRPGNITYVWTWFTSVFAHGSFQHIAFNSIALYFFGPAVEQRLRSRKFAALFLGAGILAGLAQIGTGLVLGGTAGVLGASGAIMGVMGVLTVLNPNLKVYLYFIIPMPLWVLTFGFALLSLVAGFGSLNGGGFLGGNVAHIAHLAGLVIGLAYGSQIKGNQRAPQSLRFGGGGGPGGPGRGRF</sequence>
<dbReference type="GO" id="GO:0008270">
    <property type="term" value="F:zinc ion binding"/>
    <property type="evidence" value="ECO:0007669"/>
    <property type="project" value="UniProtKB-KW"/>
</dbReference>
<dbReference type="STRING" id="660521.SAMN04487949_0903"/>
<evidence type="ECO:0000256" key="4">
    <source>
        <dbReference type="ARBA" id="ARBA00022771"/>
    </source>
</evidence>
<keyword evidence="5" id="KW-0862">Zinc</keyword>
<dbReference type="InterPro" id="IPR035952">
    <property type="entry name" value="Rhomboid-like_sf"/>
</dbReference>
<dbReference type="Gene3D" id="1.20.1540.10">
    <property type="entry name" value="Rhomboid-like"/>
    <property type="match status" value="1"/>
</dbReference>
<feature type="transmembrane region" description="Helical" evidence="9">
    <location>
        <begin position="86"/>
        <end position="107"/>
    </location>
</feature>
<evidence type="ECO:0000256" key="3">
    <source>
        <dbReference type="ARBA" id="ARBA00022723"/>
    </source>
</evidence>
<dbReference type="PROSITE" id="PS51039">
    <property type="entry name" value="ZF_AN1"/>
    <property type="match status" value="1"/>
</dbReference>
<dbReference type="Pfam" id="PF01694">
    <property type="entry name" value="Rhomboid"/>
    <property type="match status" value="1"/>
</dbReference>
<dbReference type="EMBL" id="FNHL01000001">
    <property type="protein sequence ID" value="SDM11399.1"/>
    <property type="molecule type" value="Genomic_DNA"/>
</dbReference>
<dbReference type="SUPFAM" id="SSF144091">
    <property type="entry name" value="Rhomboid-like"/>
    <property type="match status" value="1"/>
</dbReference>
<dbReference type="OrthoDB" id="26567at2157"/>
<dbReference type="RefSeq" id="WP_089694474.1">
    <property type="nucleotide sequence ID" value="NZ_FNHL01000001.1"/>
</dbReference>
<evidence type="ECO:0000256" key="2">
    <source>
        <dbReference type="ARBA" id="ARBA00022692"/>
    </source>
</evidence>
<evidence type="ECO:0000256" key="1">
    <source>
        <dbReference type="ARBA" id="ARBA00004141"/>
    </source>
</evidence>
<name>A0A1G9QK58_9EURY</name>
<feature type="transmembrane region" description="Helical" evidence="9">
    <location>
        <begin position="169"/>
        <end position="191"/>
    </location>
</feature>
<feature type="transmembrane region" description="Helical" evidence="9">
    <location>
        <begin position="253"/>
        <end position="274"/>
    </location>
</feature>
<feature type="transmembrane region" description="Helical" evidence="9">
    <location>
        <begin position="127"/>
        <end position="157"/>
    </location>
</feature>
<feature type="transmembrane region" description="Helical" evidence="9">
    <location>
        <begin position="221"/>
        <end position="247"/>
    </location>
</feature>
<accession>A0A1G9QK58</accession>
<protein>
    <recommendedName>
        <fullName evidence="10">AN1-type domain-containing protein</fullName>
    </recommendedName>
</protein>
<dbReference type="InterPro" id="IPR035896">
    <property type="entry name" value="AN1-like_Znf"/>
</dbReference>
<dbReference type="SUPFAM" id="SSF118310">
    <property type="entry name" value="AN1-like Zinc finger"/>
    <property type="match status" value="1"/>
</dbReference>
<dbReference type="GO" id="GO:0016020">
    <property type="term" value="C:membrane"/>
    <property type="evidence" value="ECO:0007669"/>
    <property type="project" value="UniProtKB-SubCell"/>
</dbReference>
<feature type="domain" description="AN1-type" evidence="10">
    <location>
        <begin position="1"/>
        <end position="44"/>
    </location>
</feature>
<keyword evidence="12" id="KW-1185">Reference proteome</keyword>
<evidence type="ECO:0000256" key="8">
    <source>
        <dbReference type="SAM" id="MobiDB-lite"/>
    </source>
</evidence>
<evidence type="ECO:0000256" key="9">
    <source>
        <dbReference type="SAM" id="Phobius"/>
    </source>
</evidence>
<dbReference type="GO" id="GO:0004252">
    <property type="term" value="F:serine-type endopeptidase activity"/>
    <property type="evidence" value="ECO:0007669"/>
    <property type="project" value="InterPro"/>
</dbReference>
<evidence type="ECO:0000256" key="6">
    <source>
        <dbReference type="ARBA" id="ARBA00022989"/>
    </source>
</evidence>
<gene>
    <name evidence="11" type="ORF">SAMN04487949_0903</name>
</gene>
<evidence type="ECO:0000259" key="10">
    <source>
        <dbReference type="PROSITE" id="PS51039"/>
    </source>
</evidence>
<evidence type="ECO:0000313" key="11">
    <source>
        <dbReference type="EMBL" id="SDM11399.1"/>
    </source>
</evidence>
<dbReference type="PANTHER" id="PTHR43066:SF11">
    <property type="entry name" value="PEPTIDASE S54 RHOMBOID DOMAIN-CONTAINING PROTEIN"/>
    <property type="match status" value="1"/>
</dbReference>
<feature type="region of interest" description="Disordered" evidence="8">
    <location>
        <begin position="285"/>
        <end position="304"/>
    </location>
</feature>
<keyword evidence="2 9" id="KW-0812">Transmembrane</keyword>
<proteinExistence type="predicted"/>
<organism evidence="11 12">
    <name type="scientific">Halogranum gelatinilyticum</name>
    <dbReference type="NCBI Taxonomy" id="660521"/>
    <lineage>
        <taxon>Archaea</taxon>
        <taxon>Methanobacteriati</taxon>
        <taxon>Methanobacteriota</taxon>
        <taxon>Stenosarchaea group</taxon>
        <taxon>Halobacteria</taxon>
        <taxon>Halobacteriales</taxon>
        <taxon>Haloferacaceae</taxon>
    </lineage>
</organism>
<keyword evidence="6 9" id="KW-1133">Transmembrane helix</keyword>
<dbReference type="InterPro" id="IPR022764">
    <property type="entry name" value="Peptidase_S54_rhomboid_dom"/>
</dbReference>
<reference evidence="12" key="1">
    <citation type="submission" date="2016-10" db="EMBL/GenBank/DDBJ databases">
        <authorList>
            <person name="Varghese N."/>
            <person name="Submissions S."/>
        </authorList>
    </citation>
    <scope>NUCLEOTIDE SEQUENCE [LARGE SCALE GENOMIC DNA]</scope>
    <source>
        <strain evidence="12">CGMCC 1.10119</strain>
    </source>
</reference>
<dbReference type="Gene3D" id="4.10.1110.10">
    <property type="entry name" value="AN1-like Zinc finger"/>
    <property type="match status" value="1"/>
</dbReference>
<keyword evidence="7 9" id="KW-0472">Membrane</keyword>
<dbReference type="InterPro" id="IPR000058">
    <property type="entry name" value="Znf_AN1"/>
</dbReference>
<feature type="compositionally biased region" description="Gly residues" evidence="8">
    <location>
        <begin position="290"/>
        <end position="304"/>
    </location>
</feature>
<evidence type="ECO:0000256" key="7">
    <source>
        <dbReference type="ARBA" id="ARBA00023136"/>
    </source>
</evidence>
<dbReference type="Proteomes" id="UP000199451">
    <property type="component" value="Unassembled WGS sequence"/>
</dbReference>
<dbReference type="PANTHER" id="PTHR43066">
    <property type="entry name" value="RHOMBOID-RELATED PROTEIN"/>
    <property type="match status" value="1"/>
</dbReference>
<evidence type="ECO:0000313" key="12">
    <source>
        <dbReference type="Proteomes" id="UP000199451"/>
    </source>
</evidence>
<evidence type="ECO:0000256" key="5">
    <source>
        <dbReference type="ARBA" id="ARBA00022833"/>
    </source>
</evidence>
<dbReference type="Pfam" id="PF01428">
    <property type="entry name" value="zf-AN1"/>
    <property type="match status" value="1"/>
</dbReference>
<keyword evidence="3" id="KW-0479">Metal-binding</keyword>
<dbReference type="AlphaFoldDB" id="A0A1G9QK58"/>
<comment type="subcellular location">
    <subcellularLocation>
        <location evidence="1">Membrane</location>
        <topology evidence="1">Multi-pass membrane protein</topology>
    </subcellularLocation>
</comment>
<dbReference type="SMART" id="SM00154">
    <property type="entry name" value="ZnF_AN1"/>
    <property type="match status" value="1"/>
</dbReference>